<reference evidence="19 20" key="1">
    <citation type="submission" date="2016-07" db="EMBL/GenBank/DDBJ databases">
        <title>Pervasive Adenine N6-methylation of Active Genes in Fungi.</title>
        <authorList>
            <consortium name="DOE Joint Genome Institute"/>
            <person name="Mondo S.J."/>
            <person name="Dannebaum R.O."/>
            <person name="Kuo R.C."/>
            <person name="Labutti K."/>
            <person name="Haridas S."/>
            <person name="Kuo A."/>
            <person name="Salamov A."/>
            <person name="Ahrendt S.R."/>
            <person name="Lipzen A."/>
            <person name="Sullivan W."/>
            <person name="Andreopoulos W.B."/>
            <person name="Clum A."/>
            <person name="Lindquist E."/>
            <person name="Daum C."/>
            <person name="Ramamoorthy G.K."/>
            <person name="Gryganskyi A."/>
            <person name="Culley D."/>
            <person name="Magnuson J.K."/>
            <person name="James T.Y."/>
            <person name="O'Malley M.A."/>
            <person name="Stajich J.E."/>
            <person name="Spatafora J.W."/>
            <person name="Visel A."/>
            <person name="Grigoriev I.V."/>
        </authorList>
    </citation>
    <scope>NUCLEOTIDE SEQUENCE [LARGE SCALE GENOMIC DNA]</scope>
    <source>
        <strain evidence="19 20">CBS 115471</strain>
    </source>
</reference>
<dbReference type="SUPFAM" id="SSF52279">
    <property type="entry name" value="Beta-D-glucan exohydrolase, C-terminal domain"/>
    <property type="match status" value="1"/>
</dbReference>
<dbReference type="SUPFAM" id="SSF51445">
    <property type="entry name" value="(Trans)glycosidases"/>
    <property type="match status" value="1"/>
</dbReference>
<proteinExistence type="inferred from homology"/>
<keyword evidence="7" id="KW-0732">Signal</keyword>
<dbReference type="PANTHER" id="PTHR42715">
    <property type="entry name" value="BETA-GLUCOSIDASE"/>
    <property type="match status" value="1"/>
</dbReference>
<comment type="catalytic activity">
    <reaction evidence="1">
        <text>Hydrolysis of terminal, non-reducing beta-D-glucosyl residues with release of beta-D-glucose.</text>
        <dbReference type="EC" id="3.2.1.21"/>
    </reaction>
</comment>
<dbReference type="InterPro" id="IPR050288">
    <property type="entry name" value="Cellulose_deg_GH3"/>
</dbReference>
<accession>A0A1Y1YD19</accession>
<dbReference type="FunFam" id="3.20.20.300:FF:000002">
    <property type="entry name" value="Probable beta-glucosidase"/>
    <property type="match status" value="1"/>
</dbReference>
<keyword evidence="11" id="KW-0326">Glycosidase</keyword>
<comment type="similarity">
    <text evidence="4">Belongs to the glycosyl hydrolase 3 family.</text>
</comment>
<dbReference type="InterPro" id="IPR001764">
    <property type="entry name" value="Glyco_hydro_3_N"/>
</dbReference>
<keyword evidence="8" id="KW-0378">Hydrolase</keyword>
<dbReference type="Pfam" id="PF14310">
    <property type="entry name" value="Fn3-like"/>
    <property type="match status" value="1"/>
</dbReference>
<dbReference type="EMBL" id="MCFA01000268">
    <property type="protein sequence ID" value="ORX95877.1"/>
    <property type="molecule type" value="Genomic_DNA"/>
</dbReference>
<dbReference type="InterPro" id="IPR002772">
    <property type="entry name" value="Glyco_hydro_3_C"/>
</dbReference>
<comment type="pathway">
    <text evidence="3">Glycan metabolism; cellulose degradation.</text>
</comment>
<dbReference type="SMART" id="SM01217">
    <property type="entry name" value="Fn3_like"/>
    <property type="match status" value="1"/>
</dbReference>
<evidence type="ECO:0000256" key="14">
    <source>
        <dbReference type="ARBA" id="ARBA00039579"/>
    </source>
</evidence>
<organism evidence="19 20">
    <name type="scientific">Clohesyomyces aquaticus</name>
    <dbReference type="NCBI Taxonomy" id="1231657"/>
    <lineage>
        <taxon>Eukaryota</taxon>
        <taxon>Fungi</taxon>
        <taxon>Dikarya</taxon>
        <taxon>Ascomycota</taxon>
        <taxon>Pezizomycotina</taxon>
        <taxon>Dothideomycetes</taxon>
        <taxon>Pleosporomycetidae</taxon>
        <taxon>Pleosporales</taxon>
        <taxon>Lindgomycetaceae</taxon>
        <taxon>Clohesyomyces</taxon>
    </lineage>
</organism>
<evidence type="ECO:0000259" key="18">
    <source>
        <dbReference type="SMART" id="SM01217"/>
    </source>
</evidence>
<evidence type="ECO:0000256" key="7">
    <source>
        <dbReference type="ARBA" id="ARBA00022729"/>
    </source>
</evidence>
<dbReference type="Pfam" id="PF00933">
    <property type="entry name" value="Glyco_hydro_3"/>
    <property type="match status" value="1"/>
</dbReference>
<evidence type="ECO:0000256" key="16">
    <source>
        <dbReference type="ARBA" id="ARBA00041601"/>
    </source>
</evidence>
<protein>
    <recommendedName>
        <fullName evidence="14">Probable beta-glucosidase G</fullName>
        <ecNumber evidence="5">3.2.1.21</ecNumber>
    </recommendedName>
    <alternativeName>
        <fullName evidence="15">Beta-D-glucoside glucohydrolase G</fullName>
    </alternativeName>
    <alternativeName>
        <fullName evidence="16">Cellobiase G</fullName>
    </alternativeName>
    <alternativeName>
        <fullName evidence="17">Gentiobiase G</fullName>
    </alternativeName>
</protein>
<dbReference type="STRING" id="1231657.A0A1Y1YD19"/>
<dbReference type="Pfam" id="PF01915">
    <property type="entry name" value="Glyco_hydro_3_C"/>
    <property type="match status" value="1"/>
</dbReference>
<keyword evidence="20" id="KW-1185">Reference proteome</keyword>
<evidence type="ECO:0000256" key="12">
    <source>
        <dbReference type="ARBA" id="ARBA00023326"/>
    </source>
</evidence>
<evidence type="ECO:0000256" key="17">
    <source>
        <dbReference type="ARBA" id="ARBA00041808"/>
    </source>
</evidence>
<dbReference type="Proteomes" id="UP000193144">
    <property type="component" value="Unassembled WGS sequence"/>
</dbReference>
<evidence type="ECO:0000313" key="20">
    <source>
        <dbReference type="Proteomes" id="UP000193144"/>
    </source>
</evidence>
<dbReference type="Gene3D" id="3.40.50.1700">
    <property type="entry name" value="Glycoside hydrolase family 3 C-terminal domain"/>
    <property type="match status" value="1"/>
</dbReference>
<feature type="domain" description="Fibronectin type III-like" evidence="18">
    <location>
        <begin position="707"/>
        <end position="779"/>
    </location>
</feature>
<dbReference type="Gene3D" id="3.20.20.300">
    <property type="entry name" value="Glycoside hydrolase, family 3, N-terminal domain"/>
    <property type="match status" value="1"/>
</dbReference>
<evidence type="ECO:0000256" key="11">
    <source>
        <dbReference type="ARBA" id="ARBA00023295"/>
    </source>
</evidence>
<dbReference type="Gene3D" id="2.60.40.10">
    <property type="entry name" value="Immunoglobulins"/>
    <property type="match status" value="1"/>
</dbReference>
<evidence type="ECO:0000256" key="13">
    <source>
        <dbReference type="ARBA" id="ARBA00024983"/>
    </source>
</evidence>
<dbReference type="GO" id="GO:0008422">
    <property type="term" value="F:beta-glucosidase activity"/>
    <property type="evidence" value="ECO:0007669"/>
    <property type="project" value="UniProtKB-EC"/>
</dbReference>
<comment type="subcellular location">
    <subcellularLocation>
        <location evidence="2">Secreted</location>
    </subcellularLocation>
</comment>
<keyword evidence="9" id="KW-0325">Glycoprotein</keyword>
<evidence type="ECO:0000256" key="2">
    <source>
        <dbReference type="ARBA" id="ARBA00004613"/>
    </source>
</evidence>
<comment type="function">
    <text evidence="13">Beta-glucosidases are one of a number of cellulolytic enzymes involved in the degradation of cellulosic biomass. Catalyzes the last step releasing glucose from the inhibitory cellobiose.</text>
</comment>
<evidence type="ECO:0000256" key="3">
    <source>
        <dbReference type="ARBA" id="ARBA00004987"/>
    </source>
</evidence>
<evidence type="ECO:0000256" key="15">
    <source>
        <dbReference type="ARBA" id="ARBA00041276"/>
    </source>
</evidence>
<keyword evidence="10" id="KW-0119">Carbohydrate metabolism</keyword>
<gene>
    <name evidence="19" type="ORF">BCR34DRAFT_607821</name>
</gene>
<dbReference type="PRINTS" id="PR00133">
    <property type="entry name" value="GLHYDRLASE3"/>
</dbReference>
<keyword evidence="12" id="KW-0624">Polysaccharide degradation</keyword>
<evidence type="ECO:0000256" key="8">
    <source>
        <dbReference type="ARBA" id="ARBA00022801"/>
    </source>
</evidence>
<dbReference type="OrthoDB" id="416222at2759"/>
<evidence type="ECO:0000256" key="5">
    <source>
        <dbReference type="ARBA" id="ARBA00012744"/>
    </source>
</evidence>
<dbReference type="InterPro" id="IPR036962">
    <property type="entry name" value="Glyco_hydro_3_N_sf"/>
</dbReference>
<comment type="caution">
    <text evidence="19">The sequence shown here is derived from an EMBL/GenBank/DDBJ whole genome shotgun (WGS) entry which is preliminary data.</text>
</comment>
<evidence type="ECO:0000256" key="4">
    <source>
        <dbReference type="ARBA" id="ARBA00005336"/>
    </source>
</evidence>
<dbReference type="EC" id="3.2.1.21" evidence="5"/>
<sequence>MLQLPTFTWYAYAIASVAGFDRSQYATSPPVYPSLNATGMGWKAAMEKAQAFVNELTLEEKADMVTGTPGPCVGNIAPIPRLNFSGLCLQDGPLAIRQAVYASVFPAGLSAAASWDRALVQQRGLFMGAEFKAKGAHIALGPVVGPLGRSPFGGRNWEGFSPDSYLSGIMVEESVIGIQNAGVQACTKHYIMNEQEIQRNPSRANGTTVEAISSNVDDRTMHETYLWPFANAVKAGTASMMCSYQRINGSYSCQNSKTLNGLLKDELGFQGYVMSDWAATHSGVSAIEAGLDMDMPGGIGFTSGSSSYFGGNVTISVNNGSLPISRIDDMILRIMTPYYHLNQDVGYPGIDGSTVPMNFFPTANYVHQFTLTPLVDVRENHAGLIRELGAAGTVLLKNTKKTLPLGKPKNIAVFGNDAADLTRGQYTLALPSDDEGGNYDFGTLPVGGGSGTGRFTYVVSPLDAIKARGQAYGALVQYITDNDAITDGGLPQIQPSPPDVCVVFLKSYATEGNDRFTLIAEWNSTAVVEKVAAICPNTVVVLHGASPNTLPWKDNANVTAILAAHMPGQETGNSIADILWGDVNPSGKLPYTIANKETDYEKKLVNSTELAESTDPNAWQADFTEGQLIDYKEFDAANKSVAYEFGFGLSYTTFELSNIQTNILVANTTRAPLATAKVAPGGNVELWDTLVTVTATLKNSGSVPGASVPQLYLSLPASEAGPGTPVRVLRGFEKITLSPGASAVVAFPLMRRDLSFWDVTAQTWRLPSADIGVDVGFSSRDLKLSTRVKV</sequence>
<keyword evidence="6" id="KW-0964">Secreted</keyword>
<evidence type="ECO:0000256" key="6">
    <source>
        <dbReference type="ARBA" id="ARBA00022525"/>
    </source>
</evidence>
<dbReference type="InterPro" id="IPR036881">
    <property type="entry name" value="Glyco_hydro_3_C_sf"/>
</dbReference>
<dbReference type="PANTHER" id="PTHR42715:SF12">
    <property type="entry name" value="BETA-GLUCOSIDASE G-RELATED"/>
    <property type="match status" value="1"/>
</dbReference>
<dbReference type="GO" id="GO:0005576">
    <property type="term" value="C:extracellular region"/>
    <property type="evidence" value="ECO:0007669"/>
    <property type="project" value="UniProtKB-SubCell"/>
</dbReference>
<dbReference type="GO" id="GO:0009251">
    <property type="term" value="P:glucan catabolic process"/>
    <property type="evidence" value="ECO:0007669"/>
    <property type="project" value="TreeGrafter"/>
</dbReference>
<dbReference type="AlphaFoldDB" id="A0A1Y1YD19"/>
<evidence type="ECO:0000256" key="1">
    <source>
        <dbReference type="ARBA" id="ARBA00000448"/>
    </source>
</evidence>
<dbReference type="InterPro" id="IPR017853">
    <property type="entry name" value="GH"/>
</dbReference>
<name>A0A1Y1YD19_9PLEO</name>
<evidence type="ECO:0000256" key="10">
    <source>
        <dbReference type="ARBA" id="ARBA00023277"/>
    </source>
</evidence>
<evidence type="ECO:0000313" key="19">
    <source>
        <dbReference type="EMBL" id="ORX95877.1"/>
    </source>
</evidence>
<dbReference type="InterPro" id="IPR026891">
    <property type="entry name" value="Fn3-like"/>
</dbReference>
<dbReference type="InterPro" id="IPR013783">
    <property type="entry name" value="Ig-like_fold"/>
</dbReference>
<evidence type="ECO:0000256" key="9">
    <source>
        <dbReference type="ARBA" id="ARBA00023180"/>
    </source>
</evidence>